<sequence length="398" mass="44344">MENTDEFDSHRSRLEQLRDSYLEKLPGRLDRMEYLVMAIPVDGDYREDGGKLRSSLNTIYQEAHKIAGAAGSLGLLPTSRAAKQMLGMVDAWFDASAEDPVSKQEAILALVRAMRDVEITSEPELGSVALSGSRSIHIVEEDDLVAGEILHWLEEAGFDARVFMSATVYGDTFEILPPPDLIIMNISFGDDACAGPRIIRFLKQKLGNLPPVVFLSARDDMDTRLDALRAGASRYLTQPVRQNELVDVAREYADIERAPAFRVLMVDDDEAVLAVNQLVLERAGLEVRTVVDPKKALEAAKAFEPDVVILDVLMPEVSGIELAAILRQDRFFDPIPILFLTSDTHSDQKVMSAALGGDDYINKPFDPDYLLTTIFARARRSRRLRELLRQSQTTGIRP</sequence>
<dbReference type="CDD" id="cd17574">
    <property type="entry name" value="REC_OmpR"/>
    <property type="match status" value="1"/>
</dbReference>
<comment type="caution">
    <text evidence="4">The sequence shown here is derived from an EMBL/GenBank/DDBJ whole genome shotgun (WGS) entry which is preliminary data.</text>
</comment>
<dbReference type="InterPro" id="IPR011006">
    <property type="entry name" value="CheY-like_superfamily"/>
</dbReference>
<feature type="domain" description="Response regulatory" evidence="3">
    <location>
        <begin position="262"/>
        <end position="378"/>
    </location>
</feature>
<accession>A0ABT7HEA6</accession>
<proteinExistence type="predicted"/>
<dbReference type="Proteomes" id="UP001223547">
    <property type="component" value="Unassembled WGS sequence"/>
</dbReference>
<keyword evidence="1 2" id="KW-0597">Phosphoprotein</keyword>
<dbReference type="Pfam" id="PF00072">
    <property type="entry name" value="Response_reg"/>
    <property type="match status" value="2"/>
</dbReference>
<comment type="caution">
    <text evidence="2">Lacks conserved residue(s) required for the propagation of feature annotation.</text>
</comment>
<dbReference type="PANTHER" id="PTHR44591:SF3">
    <property type="entry name" value="RESPONSE REGULATORY DOMAIN-CONTAINING PROTEIN"/>
    <property type="match status" value="1"/>
</dbReference>
<evidence type="ECO:0000313" key="4">
    <source>
        <dbReference type="EMBL" id="MDK9558691.1"/>
    </source>
</evidence>
<dbReference type="Gene3D" id="1.20.120.160">
    <property type="entry name" value="HPT domain"/>
    <property type="match status" value="1"/>
</dbReference>
<dbReference type="PANTHER" id="PTHR44591">
    <property type="entry name" value="STRESS RESPONSE REGULATOR PROTEIN 1"/>
    <property type="match status" value="1"/>
</dbReference>
<organism evidence="4 5">
    <name type="scientific">Marinobacter albus</name>
    <dbReference type="NCBI Taxonomy" id="3030833"/>
    <lineage>
        <taxon>Bacteria</taxon>
        <taxon>Pseudomonadati</taxon>
        <taxon>Pseudomonadota</taxon>
        <taxon>Gammaproteobacteria</taxon>
        <taxon>Pseudomonadales</taxon>
        <taxon>Marinobacteraceae</taxon>
        <taxon>Marinobacter</taxon>
    </lineage>
</organism>
<dbReference type="EMBL" id="JASSQD010000002">
    <property type="protein sequence ID" value="MDK9558691.1"/>
    <property type="molecule type" value="Genomic_DNA"/>
</dbReference>
<protein>
    <submittedName>
        <fullName evidence="4">Response regulator</fullName>
    </submittedName>
</protein>
<dbReference type="InterPro" id="IPR050595">
    <property type="entry name" value="Bact_response_regulator"/>
</dbReference>
<evidence type="ECO:0000313" key="5">
    <source>
        <dbReference type="Proteomes" id="UP001223547"/>
    </source>
</evidence>
<feature type="modified residue" description="4-aspartylphosphate" evidence="2">
    <location>
        <position position="311"/>
    </location>
</feature>
<gene>
    <name evidence="4" type="ORF">QQF73_13735</name>
</gene>
<dbReference type="SMART" id="SM00448">
    <property type="entry name" value="REC"/>
    <property type="match status" value="2"/>
</dbReference>
<keyword evidence="5" id="KW-1185">Reference proteome</keyword>
<dbReference type="RefSeq" id="WP_285368562.1">
    <property type="nucleotide sequence ID" value="NZ_JASSQD010000002.1"/>
</dbReference>
<dbReference type="Gene3D" id="3.40.50.2300">
    <property type="match status" value="2"/>
</dbReference>
<dbReference type="SUPFAM" id="SSF47226">
    <property type="entry name" value="Histidine-containing phosphotransfer domain, HPT domain"/>
    <property type="match status" value="1"/>
</dbReference>
<name>A0ABT7HEA6_9GAMM</name>
<evidence type="ECO:0000256" key="1">
    <source>
        <dbReference type="ARBA" id="ARBA00022553"/>
    </source>
</evidence>
<evidence type="ECO:0000256" key="2">
    <source>
        <dbReference type="PROSITE-ProRule" id="PRU00169"/>
    </source>
</evidence>
<reference evidence="4 5" key="1">
    <citation type="submission" date="2023-05" db="EMBL/GenBank/DDBJ databases">
        <title>Marinobacter albus sp. nov., a marine bacterium isolated from sand in a coastal intertidal zone of huludao.</title>
        <authorList>
            <person name="Deng T."/>
        </authorList>
    </citation>
    <scope>NUCLEOTIDE SEQUENCE [LARGE SCALE GENOMIC DNA]</scope>
    <source>
        <strain evidence="4 5">M216</strain>
    </source>
</reference>
<evidence type="ECO:0000259" key="3">
    <source>
        <dbReference type="PROSITE" id="PS50110"/>
    </source>
</evidence>
<dbReference type="PROSITE" id="PS50110">
    <property type="entry name" value="RESPONSE_REGULATORY"/>
    <property type="match status" value="2"/>
</dbReference>
<dbReference type="InterPro" id="IPR001789">
    <property type="entry name" value="Sig_transdc_resp-reg_receiver"/>
</dbReference>
<dbReference type="CDD" id="cd00156">
    <property type="entry name" value="REC"/>
    <property type="match status" value="1"/>
</dbReference>
<dbReference type="SUPFAM" id="SSF52172">
    <property type="entry name" value="CheY-like"/>
    <property type="match status" value="2"/>
</dbReference>
<feature type="domain" description="Response regulatory" evidence="3">
    <location>
        <begin position="135"/>
        <end position="253"/>
    </location>
</feature>
<dbReference type="InterPro" id="IPR036641">
    <property type="entry name" value="HPT_dom_sf"/>
</dbReference>